<keyword evidence="6" id="KW-1185">Reference proteome</keyword>
<evidence type="ECO:0000313" key="5">
    <source>
        <dbReference type="EMBL" id="QCI63345.1"/>
    </source>
</evidence>
<evidence type="ECO:0000256" key="2">
    <source>
        <dbReference type="ARBA" id="ARBA00022598"/>
    </source>
</evidence>
<evidence type="ECO:0000313" key="6">
    <source>
        <dbReference type="Proteomes" id="UP000298781"/>
    </source>
</evidence>
<dbReference type="OrthoDB" id="9803968at2"/>
<dbReference type="GO" id="GO:0006631">
    <property type="term" value="P:fatty acid metabolic process"/>
    <property type="evidence" value="ECO:0007669"/>
    <property type="project" value="TreeGrafter"/>
</dbReference>
<dbReference type="RefSeq" id="WP_136958803.1">
    <property type="nucleotide sequence ID" value="NZ_CP039690.1"/>
</dbReference>
<reference evidence="5 6" key="1">
    <citation type="submission" date="2019-04" db="EMBL/GenBank/DDBJ databases">
        <title>Phreatobacter aquaticus sp. nov.</title>
        <authorList>
            <person name="Choi A."/>
        </authorList>
    </citation>
    <scope>NUCLEOTIDE SEQUENCE [LARGE SCALE GENOMIC DNA]</scope>
    <source>
        <strain evidence="5 6">KCTC 52518</strain>
    </source>
</reference>
<dbReference type="InterPro" id="IPR020845">
    <property type="entry name" value="AMP-binding_CS"/>
</dbReference>
<dbReference type="PROSITE" id="PS00455">
    <property type="entry name" value="AMP_BINDING"/>
    <property type="match status" value="1"/>
</dbReference>
<organism evidence="5 6">
    <name type="scientific">Phreatobacter stygius</name>
    <dbReference type="NCBI Taxonomy" id="1940610"/>
    <lineage>
        <taxon>Bacteria</taxon>
        <taxon>Pseudomonadati</taxon>
        <taxon>Pseudomonadota</taxon>
        <taxon>Alphaproteobacteria</taxon>
        <taxon>Hyphomicrobiales</taxon>
        <taxon>Phreatobacteraceae</taxon>
        <taxon>Phreatobacter</taxon>
    </lineage>
</organism>
<dbReference type="PANTHER" id="PTHR43201:SF5">
    <property type="entry name" value="MEDIUM-CHAIN ACYL-COA LIGASE ACSF2, MITOCHONDRIAL"/>
    <property type="match status" value="1"/>
</dbReference>
<accession>A0A4D7AUQ4</accession>
<feature type="domain" description="AMP-dependent synthetase/ligase" evidence="3">
    <location>
        <begin position="7"/>
        <end position="358"/>
    </location>
</feature>
<comment type="similarity">
    <text evidence="1">Belongs to the ATP-dependent AMP-binding enzyme family.</text>
</comment>
<dbReference type="InterPro" id="IPR045851">
    <property type="entry name" value="AMP-bd_C_sf"/>
</dbReference>
<dbReference type="Gene3D" id="3.30.300.30">
    <property type="match status" value="1"/>
</dbReference>
<dbReference type="InterPro" id="IPR042099">
    <property type="entry name" value="ANL_N_sf"/>
</dbReference>
<dbReference type="Proteomes" id="UP000298781">
    <property type="component" value="Chromosome"/>
</dbReference>
<evidence type="ECO:0000259" key="4">
    <source>
        <dbReference type="Pfam" id="PF13193"/>
    </source>
</evidence>
<name>A0A4D7AUQ4_9HYPH</name>
<protein>
    <submittedName>
        <fullName evidence="5">Long-chain fatty acid--CoA ligase</fullName>
    </submittedName>
</protein>
<dbReference type="Gene3D" id="3.40.50.12780">
    <property type="entry name" value="N-terminal domain of ligase-like"/>
    <property type="match status" value="1"/>
</dbReference>
<gene>
    <name evidence="5" type="ORF">E8M01_03295</name>
</gene>
<dbReference type="InterPro" id="IPR025110">
    <property type="entry name" value="AMP-bd_C"/>
</dbReference>
<dbReference type="InterPro" id="IPR000873">
    <property type="entry name" value="AMP-dep_synth/lig_dom"/>
</dbReference>
<dbReference type="Pfam" id="PF13193">
    <property type="entry name" value="AMP-binding_C"/>
    <property type="match status" value="1"/>
</dbReference>
<dbReference type="GO" id="GO:0031956">
    <property type="term" value="F:medium-chain fatty acid-CoA ligase activity"/>
    <property type="evidence" value="ECO:0007669"/>
    <property type="project" value="TreeGrafter"/>
</dbReference>
<sequence length="511" mass="56418">MTLRTGLVSGDRHLSNEQMDERVRGAAVGLSKLGVEPGATVALLLRNDFAFLEATLAAQRLGAYAVPINWHFKAEEVGYILEDSAAKVLVAHADLLADIAHAVPAEVTVLAVATPQDVLQAYRIAADKGAVPAGVEDWDAWILTHDPALAAAPRSSDSMIYTSGTTGRPKAVRRQPPTPEQAAKVVAMRTMVYGFEPGMRSAMSAPMYHSAPNSYSINAARQNGFLMLLPRFDPEVLLQTIEQEKLTHLFMVPTMFVRLTKLPAEVRARYDVSSMRFIIHAGAPCPPDVKEAMIDWFGPIIHEFYGGTESGPALYCTAEEWLAHRGTVGRVIDETTVQVITDDGRVAKTGETGEIFMRIHYYPDFTYHNQDEKRREIDRDGLITCGDVGYFDADGYLYICDRKRDMVIVGGVNIYPAEIEAALAAMPGVRDCAVFGIPDAEYGEALIALVQPLEAGTVTAEAVRAYLKTRIADYKVPRQIEFRAELPREDSGKIFKRVLREPYWRDAKRAV</sequence>
<proteinExistence type="inferred from homology"/>
<dbReference type="SUPFAM" id="SSF56801">
    <property type="entry name" value="Acetyl-CoA synthetase-like"/>
    <property type="match status" value="1"/>
</dbReference>
<evidence type="ECO:0000259" key="3">
    <source>
        <dbReference type="Pfam" id="PF00501"/>
    </source>
</evidence>
<dbReference type="PANTHER" id="PTHR43201">
    <property type="entry name" value="ACYL-COA SYNTHETASE"/>
    <property type="match status" value="1"/>
</dbReference>
<evidence type="ECO:0000256" key="1">
    <source>
        <dbReference type="ARBA" id="ARBA00006432"/>
    </source>
</evidence>
<dbReference type="NCBIfam" id="NF009071">
    <property type="entry name" value="PRK12406.1"/>
    <property type="match status" value="1"/>
</dbReference>
<dbReference type="AlphaFoldDB" id="A0A4D7AUQ4"/>
<dbReference type="EMBL" id="CP039690">
    <property type="protein sequence ID" value="QCI63345.1"/>
    <property type="molecule type" value="Genomic_DNA"/>
</dbReference>
<feature type="domain" description="AMP-binding enzyme C-terminal" evidence="4">
    <location>
        <begin position="418"/>
        <end position="493"/>
    </location>
</feature>
<dbReference type="Pfam" id="PF00501">
    <property type="entry name" value="AMP-binding"/>
    <property type="match status" value="1"/>
</dbReference>
<dbReference type="KEGG" id="pstg:E8M01_03295"/>
<keyword evidence="2 5" id="KW-0436">Ligase</keyword>